<dbReference type="GO" id="GO:0034220">
    <property type="term" value="P:monoatomic ion transmembrane transport"/>
    <property type="evidence" value="ECO:0007669"/>
    <property type="project" value="UniProtKB-KW"/>
</dbReference>
<evidence type="ECO:0000256" key="10">
    <source>
        <dbReference type="ARBA" id="ARBA00022581"/>
    </source>
</evidence>
<dbReference type="InterPro" id="IPR029053">
    <property type="entry name" value="Viral_coat"/>
</dbReference>
<evidence type="ECO:0000256" key="20">
    <source>
        <dbReference type="ARBA" id="ARBA00022844"/>
    </source>
</evidence>
<evidence type="ECO:0000256" key="6">
    <source>
        <dbReference type="ARBA" id="ARBA00022488"/>
    </source>
</evidence>
<keyword evidence="8" id="KW-0597">Phosphoprotein</keyword>
<dbReference type="Pfam" id="PF00910">
    <property type="entry name" value="RNA_helicase"/>
    <property type="match status" value="1"/>
</dbReference>
<evidence type="ECO:0000256" key="23">
    <source>
        <dbReference type="ARBA" id="ARBA00022953"/>
    </source>
</evidence>
<dbReference type="GO" id="GO:0003724">
    <property type="term" value="F:RNA helicase activity"/>
    <property type="evidence" value="ECO:0007669"/>
    <property type="project" value="InterPro"/>
</dbReference>
<evidence type="ECO:0000259" key="34">
    <source>
        <dbReference type="PROSITE" id="PS51934"/>
    </source>
</evidence>
<keyword evidence="19" id="KW-0067">ATP-binding</keyword>
<dbReference type="PROSITE" id="PS50507">
    <property type="entry name" value="RDRP_SSRNA_POS"/>
    <property type="match status" value="1"/>
</dbReference>
<keyword evidence="27" id="KW-1035">Host cytoplasm</keyword>
<keyword evidence="21" id="KW-1043">Host membrane</keyword>
<dbReference type="GO" id="GO:0005198">
    <property type="term" value="F:structural molecule activity"/>
    <property type="evidence" value="ECO:0007669"/>
    <property type="project" value="InterPro"/>
</dbReference>
<dbReference type="GO" id="GO:0004197">
    <property type="term" value="F:cysteine-type endopeptidase activity"/>
    <property type="evidence" value="ECO:0007669"/>
    <property type="project" value="InterPro"/>
</dbReference>
<evidence type="ECO:0000256" key="3">
    <source>
        <dbReference type="ARBA" id="ARBA00020107"/>
    </source>
</evidence>
<dbReference type="GO" id="GO:0006508">
    <property type="term" value="P:proteolysis"/>
    <property type="evidence" value="ECO:0007669"/>
    <property type="project" value="UniProtKB-KW"/>
</dbReference>
<keyword evidence="7" id="KW-0191">Covalent protein-RNA linkage</keyword>
<keyword evidence="26" id="KW-0472">Membrane</keyword>
<evidence type="ECO:0000256" key="25">
    <source>
        <dbReference type="ARBA" id="ARBA00023065"/>
    </source>
</evidence>
<dbReference type="PROSITE" id="PS51934">
    <property type="entry name" value="LRAT"/>
    <property type="match status" value="1"/>
</dbReference>
<dbReference type="InterPro" id="IPR009003">
    <property type="entry name" value="Peptidase_S1_PA"/>
</dbReference>
<keyword evidence="29" id="KW-0407">Ion channel</keyword>
<evidence type="ECO:0000256" key="12">
    <source>
        <dbReference type="ARBA" id="ARBA00022679"/>
    </source>
</evidence>
<dbReference type="Pfam" id="PF00680">
    <property type="entry name" value="RdRP_1"/>
    <property type="match status" value="1"/>
</dbReference>
<dbReference type="InterPro" id="IPR001205">
    <property type="entry name" value="RNA-dir_pol_C"/>
</dbReference>
<evidence type="ECO:0000256" key="30">
    <source>
        <dbReference type="ARBA" id="ARBA00029423"/>
    </source>
</evidence>
<keyword evidence="20" id="KW-0946">Virion</keyword>
<dbReference type="InterPro" id="IPR043504">
    <property type="entry name" value="Peptidase_S1_PA_chymotrypsin"/>
</dbReference>
<dbReference type="Pfam" id="PF00548">
    <property type="entry name" value="Peptidase_C3"/>
    <property type="match status" value="1"/>
</dbReference>
<evidence type="ECO:0000256" key="1">
    <source>
        <dbReference type="ARBA" id="ARBA00004295"/>
    </source>
</evidence>
<evidence type="ECO:0000256" key="14">
    <source>
        <dbReference type="ARBA" id="ARBA00022741"/>
    </source>
</evidence>
<dbReference type="Pfam" id="PF06363">
    <property type="entry name" value="Picorna_P3A"/>
    <property type="match status" value="1"/>
</dbReference>
<keyword evidence="28" id="KW-1160">Virus entry into host cell</keyword>
<keyword evidence="6" id="KW-1036">Host cytoplasmic vesicle</keyword>
<keyword evidence="25" id="KW-0406">Ion transport</keyword>
<dbReference type="InterPro" id="IPR014759">
    <property type="entry name" value="Helicase_SF3_ssRNA_vir"/>
</dbReference>
<keyword evidence="36" id="KW-1185">Reference proteome</keyword>
<evidence type="ECO:0000259" key="32">
    <source>
        <dbReference type="PROSITE" id="PS51218"/>
    </source>
</evidence>
<dbReference type="InterPro" id="IPR027417">
    <property type="entry name" value="P-loop_NTPase"/>
</dbReference>
<feature type="domain" description="RdRp catalytic" evidence="31">
    <location>
        <begin position="2096"/>
        <end position="2210"/>
    </location>
</feature>
<accession>A0A248AAI2</accession>
<dbReference type="InterPro" id="IPR043128">
    <property type="entry name" value="Rev_trsase/Diguanyl_cyclase"/>
</dbReference>
<dbReference type="Gene3D" id="3.30.70.270">
    <property type="match status" value="1"/>
</dbReference>
<keyword evidence="23" id="KW-0693">Viral RNA replication</keyword>
<feature type="domain" description="Peptidase C3" evidence="33">
    <location>
        <begin position="1666"/>
        <end position="1857"/>
    </location>
</feature>
<evidence type="ECO:0000256" key="8">
    <source>
        <dbReference type="ARBA" id="ARBA00022553"/>
    </source>
</evidence>
<evidence type="ECO:0000259" key="31">
    <source>
        <dbReference type="PROSITE" id="PS50507"/>
    </source>
</evidence>
<keyword evidence="18" id="KW-0788">Thiol protease</keyword>
<evidence type="ECO:0000256" key="7">
    <source>
        <dbReference type="ARBA" id="ARBA00022520"/>
    </source>
</evidence>
<dbReference type="SMR" id="A0A248AAI2"/>
<evidence type="ECO:0000256" key="18">
    <source>
        <dbReference type="ARBA" id="ARBA00022807"/>
    </source>
</evidence>
<evidence type="ECO:0000256" key="5">
    <source>
        <dbReference type="ARBA" id="ARBA00022484"/>
    </source>
</evidence>
<keyword evidence="4" id="KW-0813">Transport</keyword>
<dbReference type="SUPFAM" id="SSF56672">
    <property type="entry name" value="DNA/RNA polymerases"/>
    <property type="match status" value="1"/>
</dbReference>
<evidence type="ECO:0000256" key="19">
    <source>
        <dbReference type="ARBA" id="ARBA00022840"/>
    </source>
</evidence>
<comment type="subcellular location">
    <subcellularLocation>
        <location evidence="1">Host cytoplasmic vesicle membrane</location>
        <topology evidence="1">Peripheral membrane protein</topology>
        <orientation evidence="1">Cytoplasmic side</orientation>
    </subcellularLocation>
    <subcellularLocation>
        <location evidence="2">Virion</location>
    </subcellularLocation>
</comment>
<sequence>MAGQNKTDVGALLSSTASAVGSLLQNPTVEEANTDSDRVAASTTTNAGNLVQSSVAPTMPFAPDFRNKDDFLSMSYSPETAPTNPTKMVLLGRASWSQSQARTTEVFRISLPNSFWAQNTQPAYGQSRYFAAVRCGFHLQVQLNVNMGSAGALIVVYMSRTVFVNWESYSFGTFTNSPHIIMKAATTSQADLYIPYVNHHNFARVDTDDLGYVLGYVWSALTIPTGSPTSLDVTIFGSLLDLEFQNPRPFDSSAVQIVLEGPNRKRKTKASKFKWTREKIDIAEGPGAMNVANGLSPSGSQSTALVGERAFYDPRTAGAKARVKDLMDFARMPSVLRGDGTSATYRSGYFSWAASTTPGNHVFNYGIWWEDLPNQYLLSSCYTYWRGSIVLKLTIYASTFNKGRLRMALYPNYRASGSDTGYTDAEANNAIYVVCDIGLNNTFELTMPFTWGNWMRPTRGIPVAWCVIDVLNRLTYNSSSPNSVNCILQVRMGDDARLMVPCSSPYAWQSDGLRSWGSEMDLVDSLDNPTELMDAEETESHNVEAAQGEAAATAVGLKATENDGTLSEQLQSNQPMFLNFVKQNVSLFSTSHTKVDHIFGRAWNVTNYAYTTGDMHSIFVGFPTTQHGSLARLFAYFSGEVNFHITHTSSTGNFLTVTHTYYGTDSGIPRVSEDGLLSSGAMIIPPNEQMTLCVPFYSEVPLRCVKPTGGAGAEHISGLGTLFLKPTGSTDANGFVQIFVSLRCPNFFFPVPAPKQATSRSTIRDMDYITDVCQLEAIGKSKDLDDPLEVGTKPKDPLAELKQRAFDWFDARTGFKTPLMNPCGDVEENPGPTMIVRVDQDTEILITSLNGRLSFKKRVKGSDFCWPLSPNQLEDMHWIHLAQIQIEKRYGYRFWLLMLCGDVELNPGPDIELVYKNRGFYKHYGVRVGNYIYHLNSHDILSTAISGKATFLKEEDDGNWIHSMTAPLDYFTEKYMTSLVGSHHIFSASQNCETFARDIFPNVPGISQAKALGIVGVILLSAGLLSLLAVPFDYSSLCYVYNQSIDQDVGGLTLLSQRCMTFFSNTLMETFNNDLVKFIIKVLVRLLCYIVLYCHAPNMLTTMCLGTLLVMDITACEVLSSSSRALFQALVDGDIKKLVTQIAENLQFAQSTQEQAEEMVETVRFSSDLLNVSMGGAYDQSMADQGFKKFNEVSTSFRHVEWWLTMFKKLFNVLRSIFMPNEQQKAVKWIEMNAEKIASLLDEASDVLVLLKEVKNQRDQSVIKRYSDVLESMKPLVSLFVRVAPSTRFASTVFRIYSELLKVNVRMPVNKNMTRLEPIGIWISSEPGQGKSFLTHALATKILQKTKLNGIFTNPTGSEYMDGYCGQAVHIIDDAGQNREEKDLALLCQCISSVPFTVPMADLSEKGMFYESQFVIATTNKSDFVTTVLTDVEALKRRFPYKIKIRAKTVYSKDGRLYVPKAMSQMADGTCWEVSADGRTWVDLDLNGFVDMIIKDYEERVDSLDKWKRKLGLHNQSPLDDISDTIASLERRFGQMSATLSDYINRTSDELMEAVEDLFSPGETPFLCFEKQQPLFAPRTTKEKVVDWVKKTSPALEDFCERNKGWILFLSLLSSFLGILILVYQHYKNSQPDSKEQRAYNPQTSQKKGGKHAKFAIKTTDFRNEAPYVAELEHCFSQAAYISASSSSHVTHCAAMKENQLLVHGHGAFFLEQEEDLKLHFKGATFEIDSGQVSQVTLNGQKMDLMIVKLDKFPICFKNYTKYYTNKIGTDSLLIWNSPQGKLAMPVTNVQMSGPITTQEGTQTYKTYSYKVSSKRGMCGGLLVTRIEGAYKILGVHIAGNGMIGMAAAVGFIQNAPEYHDQGVVVKRESLPLPVFQPSKTKISPSPLNGIFPIKMEPAVLSPFDSRLIEPMSSVVKTAALKYRVNVFNVDQQLFLKVVDYWKQKFRQTFGLTQRVSIQQAIQGAGKLASLEISTSAGYKYASRGIKKKDLISLEPFWISDELVEDVKAILGDIYAGRVPKVVYTAYLKDELRKIEKVMTGKTRCIEAGSVDLIAYRVIMSELYEKIYQTPPQVLGLGVGMNPWVDWDSMMEALLPYNYGLDYASYDGSLYDELMRSDVEVMAYCHVDPEQVMILHETVINSEQAVMDEIWSVHGGMPSGAPCTTVLNSICNLLVCTYLAWEQDPTIQVLPIVYGDDVIYSVDQPLDMERFVSQAKNCFGMDVTNTDKTPIPTLVDFDEIEFLKRRTKIFPKTTFRVGALNLDTLEQHIMWMKNLDTFPEQIVSFENELSLHGRDVYDFYKEKFKDDLAKWSIFMNDYDVVIRRMVGYVFE</sequence>
<evidence type="ECO:0000313" key="36">
    <source>
        <dbReference type="Proteomes" id="UP000218249"/>
    </source>
</evidence>
<evidence type="ECO:0000256" key="17">
    <source>
        <dbReference type="ARBA" id="ARBA00022806"/>
    </source>
</evidence>
<dbReference type="InterPro" id="IPR044067">
    <property type="entry name" value="PCV_3C_PRO"/>
</dbReference>
<evidence type="ECO:0000259" key="33">
    <source>
        <dbReference type="PROSITE" id="PS51874"/>
    </source>
</evidence>
<evidence type="ECO:0000256" key="24">
    <source>
        <dbReference type="ARBA" id="ARBA00023039"/>
    </source>
</evidence>
<feature type="domain" description="SF3 helicase" evidence="32">
    <location>
        <begin position="1297"/>
        <end position="1458"/>
    </location>
</feature>
<dbReference type="InterPro" id="IPR043502">
    <property type="entry name" value="DNA/RNA_pol_sf"/>
</dbReference>
<keyword evidence="14" id="KW-0547">Nucleotide-binding</keyword>
<dbReference type="Proteomes" id="UP000218249">
    <property type="component" value="Segment"/>
</dbReference>
<dbReference type="SUPFAM" id="SSF88633">
    <property type="entry name" value="Positive stranded ssRNA viruses"/>
    <property type="match status" value="2"/>
</dbReference>
<dbReference type="Gene3D" id="2.60.120.20">
    <property type="match status" value="4"/>
</dbReference>
<keyword evidence="5" id="KW-0696">RNA-directed RNA polymerase</keyword>
<proteinExistence type="predicted"/>
<keyword evidence="13" id="KW-0548">Nucleotidyltransferase</keyword>
<dbReference type="SUPFAM" id="SSF50494">
    <property type="entry name" value="Trypsin-like serine proteases"/>
    <property type="match status" value="1"/>
</dbReference>
<evidence type="ECO:0000256" key="29">
    <source>
        <dbReference type="ARBA" id="ARBA00023303"/>
    </source>
</evidence>
<evidence type="ECO:0000256" key="22">
    <source>
        <dbReference type="ARBA" id="ARBA00022884"/>
    </source>
</evidence>
<name>A0A248AAI2_9PICO</name>
<keyword evidence="11" id="KW-0645">Protease</keyword>
<evidence type="ECO:0000256" key="4">
    <source>
        <dbReference type="ARBA" id="ARBA00022448"/>
    </source>
</evidence>
<keyword evidence="22" id="KW-0694">RNA-binding</keyword>
<evidence type="ECO:0000256" key="21">
    <source>
        <dbReference type="ARBA" id="ARBA00022870"/>
    </source>
</evidence>
<dbReference type="GO" id="GO:0003723">
    <property type="term" value="F:RNA binding"/>
    <property type="evidence" value="ECO:0007669"/>
    <property type="project" value="UniProtKB-KW"/>
</dbReference>
<evidence type="ECO:0000256" key="16">
    <source>
        <dbReference type="ARBA" id="ARBA00022804"/>
    </source>
</evidence>
<dbReference type="GO" id="GO:0019062">
    <property type="term" value="P:virion attachment to host cell"/>
    <property type="evidence" value="ECO:0007669"/>
    <property type="project" value="UniProtKB-KW"/>
</dbReference>
<evidence type="ECO:0000256" key="27">
    <source>
        <dbReference type="ARBA" id="ARBA00023200"/>
    </source>
</evidence>
<dbReference type="GO" id="GO:0019028">
    <property type="term" value="C:viral capsid"/>
    <property type="evidence" value="ECO:0007669"/>
    <property type="project" value="UniProtKB-KW"/>
</dbReference>
<dbReference type="InterPro" id="IPR033703">
    <property type="entry name" value="Rhv-like"/>
</dbReference>
<evidence type="ECO:0000256" key="26">
    <source>
        <dbReference type="ARBA" id="ARBA00023136"/>
    </source>
</evidence>
<reference evidence="35 36" key="1">
    <citation type="journal article" date="2017" name="Infect. Genet. Evol.">
        <title>Ljungan/Sebokele-like picornavirus in birds of prey, common kestrel (Falco tinnunculus) and red-footed falcon (F. vespertinus).</title>
        <authorList>
            <person name="Pankovics P."/>
            <person name="Boros A."/>
            <person name="Matics R."/>
            <person name="Kapusinszky B."/>
            <person name="Delwart E."/>
            <person name="Reuter G."/>
        </authorList>
    </citation>
    <scope>NUCLEOTIDE SEQUENCE [LARGE SCALE GENOMIC DNA]</scope>
    <source>
        <strain evidence="36">falcon/HA18-080/2014/HUN</strain>
    </source>
</reference>
<dbReference type="InterPro" id="IPR001676">
    <property type="entry name" value="Picornavirus_capsid"/>
</dbReference>
<dbReference type="InterPro" id="IPR007053">
    <property type="entry name" value="LRAT_dom"/>
</dbReference>
<dbReference type="GO" id="GO:0046718">
    <property type="term" value="P:symbiont entry into host cell"/>
    <property type="evidence" value="ECO:0007669"/>
    <property type="project" value="UniProtKB-KW"/>
</dbReference>
<evidence type="ECO:0000256" key="13">
    <source>
        <dbReference type="ARBA" id="ARBA00022695"/>
    </source>
</evidence>
<keyword evidence="16" id="KW-1161">Viral attachment to host cell</keyword>
<dbReference type="InterPro" id="IPR000199">
    <property type="entry name" value="Peptidase_C3A/C3B_picornavir"/>
</dbReference>
<evidence type="ECO:0000256" key="2">
    <source>
        <dbReference type="ARBA" id="ARBA00004328"/>
    </source>
</evidence>
<keyword evidence="12" id="KW-0808">Transferase</keyword>
<evidence type="ECO:0000256" key="15">
    <source>
        <dbReference type="ARBA" id="ARBA00022801"/>
    </source>
</evidence>
<dbReference type="SUPFAM" id="SSF52540">
    <property type="entry name" value="P-loop containing nucleoside triphosphate hydrolases"/>
    <property type="match status" value="1"/>
</dbReference>
<dbReference type="Gene3D" id="2.40.10.10">
    <property type="entry name" value="Trypsin-like serine proteases"/>
    <property type="match status" value="1"/>
</dbReference>
<protein>
    <recommendedName>
        <fullName evidence="3">Genome polyprotein</fullName>
    </recommendedName>
</protein>
<dbReference type="InterPro" id="IPR007094">
    <property type="entry name" value="RNA-dir_pol_PSvirus"/>
</dbReference>
<dbReference type="PROSITE" id="PS51218">
    <property type="entry name" value="SF3_HELICASE_2"/>
    <property type="match status" value="1"/>
</dbReference>
<dbReference type="GO" id="GO:0039694">
    <property type="term" value="P:viral RNA genome replication"/>
    <property type="evidence" value="ECO:0007669"/>
    <property type="project" value="InterPro"/>
</dbReference>
<dbReference type="GO" id="GO:0044162">
    <property type="term" value="C:host cell cytoplasmic vesicle membrane"/>
    <property type="evidence" value="ECO:0007669"/>
    <property type="project" value="UniProtKB-SubCell"/>
</dbReference>
<dbReference type="InterPro" id="IPR009419">
    <property type="entry name" value="VPP_parechovir_P3A"/>
</dbReference>
<dbReference type="EMBL" id="KY645497">
    <property type="protein sequence ID" value="AQW45177.1"/>
    <property type="molecule type" value="Genomic_RNA"/>
</dbReference>
<dbReference type="CDD" id="cd00205">
    <property type="entry name" value="rhv_like"/>
    <property type="match status" value="2"/>
</dbReference>
<dbReference type="PROSITE" id="PS51874">
    <property type="entry name" value="PCV_3C_PRO"/>
    <property type="match status" value="1"/>
</dbReference>
<organism evidence="35 36">
    <name type="scientific">parechovirus E1</name>
    <dbReference type="NCBI Taxonomy" id="2870367"/>
    <lineage>
        <taxon>Viruses</taxon>
        <taxon>Riboviria</taxon>
        <taxon>Orthornavirae</taxon>
        <taxon>Pisuviricota</taxon>
        <taxon>Pisoniviricetes</taxon>
        <taxon>Picornavirales</taxon>
        <taxon>Picornaviridae</taxon>
        <taxon>Paavivirinae</taxon>
        <taxon>Parechovirus</taxon>
        <taxon>Parechovirus efalco</taxon>
        <taxon>Parechovirus E</taxon>
    </lineage>
</organism>
<evidence type="ECO:0000256" key="11">
    <source>
        <dbReference type="ARBA" id="ARBA00022670"/>
    </source>
</evidence>
<comment type="function">
    <text evidence="30">Cysteine protease that generates mature viral proteins from the precursor polyprotein. In addition to its proteolytic activity, it binds to viral RNA, and thus influences viral genome replication. RNA and substrate bind cooperatively to the protease.</text>
</comment>
<keyword evidence="17" id="KW-0347">Helicase</keyword>
<evidence type="ECO:0000256" key="28">
    <source>
        <dbReference type="ARBA" id="ARBA00023296"/>
    </source>
</evidence>
<dbReference type="Pfam" id="PF00073">
    <property type="entry name" value="Rhv"/>
    <property type="match status" value="2"/>
</dbReference>
<dbReference type="InterPro" id="IPR000605">
    <property type="entry name" value="Helicase_SF3_ssDNA/RNA_vir"/>
</dbReference>
<dbReference type="GO" id="GO:0006351">
    <property type="term" value="P:DNA-templated transcription"/>
    <property type="evidence" value="ECO:0007669"/>
    <property type="project" value="InterPro"/>
</dbReference>
<keyword evidence="15" id="KW-0378">Hydrolase</keyword>
<dbReference type="GO" id="GO:0005524">
    <property type="term" value="F:ATP binding"/>
    <property type="evidence" value="ECO:0007669"/>
    <property type="project" value="UniProtKB-KW"/>
</dbReference>
<evidence type="ECO:0000313" key="35">
    <source>
        <dbReference type="EMBL" id="AQW45177.1"/>
    </source>
</evidence>
<keyword evidence="10" id="KW-0945">Host-virus interaction</keyword>
<evidence type="ECO:0000256" key="9">
    <source>
        <dbReference type="ARBA" id="ARBA00022561"/>
    </source>
</evidence>
<keyword evidence="24" id="KW-1182">Viral ion channel</keyword>
<keyword evidence="9" id="KW-0167">Capsid protein</keyword>
<dbReference type="GO" id="GO:0015267">
    <property type="term" value="F:channel activity"/>
    <property type="evidence" value="ECO:0007669"/>
    <property type="project" value="UniProtKB-KW"/>
</dbReference>
<dbReference type="GO" id="GO:0003968">
    <property type="term" value="F:RNA-directed RNA polymerase activity"/>
    <property type="evidence" value="ECO:0007669"/>
    <property type="project" value="UniProtKB-KW"/>
</dbReference>
<feature type="domain" description="LRAT" evidence="34">
    <location>
        <begin position="913"/>
        <end position="1008"/>
    </location>
</feature>